<gene>
    <name evidence="6" type="ORF">HXX08_02645</name>
    <name evidence="7" type="ORF">OZ401_002449</name>
</gene>
<reference evidence="6 8" key="1">
    <citation type="submission" date="2020-06" db="EMBL/GenBank/DDBJ databases">
        <title>Anoxygenic phototrophic Chloroflexota member uses a Type I reaction center.</title>
        <authorList>
            <person name="Tsuji J.M."/>
            <person name="Shaw N.A."/>
            <person name="Nagashima S."/>
            <person name="Venkiteswaran J."/>
            <person name="Schiff S.L."/>
            <person name="Hanada S."/>
            <person name="Tank M."/>
            <person name="Neufeld J.D."/>
        </authorList>
    </citation>
    <scope>NUCLEOTIDE SEQUENCE [LARGE SCALE GENOMIC DNA]</scope>
    <source>
        <strain evidence="6">L227-S17</strain>
    </source>
</reference>
<keyword evidence="4 5" id="KW-0472">Membrane</keyword>
<keyword evidence="9" id="KW-1185">Reference proteome</keyword>
<evidence type="ECO:0000256" key="4">
    <source>
        <dbReference type="ARBA" id="ARBA00023136"/>
    </source>
</evidence>
<evidence type="ECO:0000313" key="6">
    <source>
        <dbReference type="EMBL" id="NWJ44754.1"/>
    </source>
</evidence>
<proteinExistence type="predicted"/>
<reference evidence="7" key="2">
    <citation type="journal article" date="2024" name="Nature">
        <title>Anoxygenic phototroph of the Chloroflexota uses a type I reaction centre.</title>
        <authorList>
            <person name="Tsuji J.M."/>
            <person name="Shaw N.A."/>
            <person name="Nagashima S."/>
            <person name="Venkiteswaran J.J."/>
            <person name="Schiff S.L."/>
            <person name="Watanabe T."/>
            <person name="Fukui M."/>
            <person name="Hanada S."/>
            <person name="Tank M."/>
            <person name="Neufeld J.D."/>
        </authorList>
    </citation>
    <scope>NUCLEOTIDE SEQUENCE</scope>
    <source>
        <strain evidence="7">L227-S17</strain>
    </source>
</reference>
<feature type="transmembrane region" description="Helical" evidence="5">
    <location>
        <begin position="67"/>
        <end position="86"/>
    </location>
</feature>
<evidence type="ECO:0000313" key="8">
    <source>
        <dbReference type="Proteomes" id="UP000521676"/>
    </source>
</evidence>
<dbReference type="InterPro" id="IPR003825">
    <property type="entry name" value="Colicin-V_CvpA"/>
</dbReference>
<evidence type="ECO:0000313" key="7">
    <source>
        <dbReference type="EMBL" id="WJW66638.1"/>
    </source>
</evidence>
<evidence type="ECO:0000256" key="1">
    <source>
        <dbReference type="ARBA" id="ARBA00004141"/>
    </source>
</evidence>
<sequence length="189" mass="21093">MGLIIDFILLLVILIIAFMGFNMGLVKVGTGIVGMYLGIQIATFFYVVFADLTATAGNATSRATNQIVWFFTLWVVWSIVFTLILWSFTKTIYIPKRLANLDQLGGLALGMFAGIFGLFVLAFVVRNMVMIVWLSTGQPNNYSNSIREGFDASIIFGILRSLRYVYLNILSPWLPVAQIPVFKDNPLFG</sequence>
<organism evidence="6 8">
    <name type="scientific">Candidatus Chlorohelix allophototropha</name>
    <dbReference type="NCBI Taxonomy" id="3003348"/>
    <lineage>
        <taxon>Bacteria</taxon>
        <taxon>Bacillati</taxon>
        <taxon>Chloroflexota</taxon>
        <taxon>Chloroflexia</taxon>
        <taxon>Candidatus Chloroheliales</taxon>
        <taxon>Candidatus Chloroheliaceae</taxon>
        <taxon>Candidatus Chlorohelix</taxon>
    </lineage>
</organism>
<name>A0A8T7LRW0_9CHLR</name>
<feature type="transmembrane region" description="Helical" evidence="5">
    <location>
        <begin position="7"/>
        <end position="26"/>
    </location>
</feature>
<comment type="subcellular location">
    <subcellularLocation>
        <location evidence="1">Membrane</location>
        <topology evidence="1">Multi-pass membrane protein</topology>
    </subcellularLocation>
</comment>
<evidence type="ECO:0000256" key="3">
    <source>
        <dbReference type="ARBA" id="ARBA00022989"/>
    </source>
</evidence>
<dbReference type="GO" id="GO:0009403">
    <property type="term" value="P:toxin biosynthetic process"/>
    <property type="evidence" value="ECO:0007669"/>
    <property type="project" value="InterPro"/>
</dbReference>
<dbReference type="GO" id="GO:0016020">
    <property type="term" value="C:membrane"/>
    <property type="evidence" value="ECO:0007669"/>
    <property type="project" value="UniProtKB-SubCell"/>
</dbReference>
<dbReference type="EMBL" id="JACATZ010000001">
    <property type="protein sequence ID" value="NWJ44754.1"/>
    <property type="molecule type" value="Genomic_DNA"/>
</dbReference>
<protein>
    <submittedName>
        <fullName evidence="6">CvpA family protein</fullName>
    </submittedName>
</protein>
<evidence type="ECO:0000256" key="5">
    <source>
        <dbReference type="SAM" id="Phobius"/>
    </source>
</evidence>
<keyword evidence="2 5" id="KW-0812">Transmembrane</keyword>
<dbReference type="Pfam" id="PF02674">
    <property type="entry name" value="Colicin_V"/>
    <property type="match status" value="1"/>
</dbReference>
<keyword evidence="3 5" id="KW-1133">Transmembrane helix</keyword>
<dbReference type="Proteomes" id="UP001431572">
    <property type="component" value="Chromosome 1"/>
</dbReference>
<feature type="transmembrane region" description="Helical" evidence="5">
    <location>
        <begin position="32"/>
        <end position="55"/>
    </location>
</feature>
<dbReference type="RefSeq" id="WP_341468531.1">
    <property type="nucleotide sequence ID" value="NZ_CP128399.1"/>
</dbReference>
<dbReference type="EMBL" id="CP128399">
    <property type="protein sequence ID" value="WJW66638.1"/>
    <property type="molecule type" value="Genomic_DNA"/>
</dbReference>
<accession>A0A8T7LRW0</accession>
<feature type="transmembrane region" description="Helical" evidence="5">
    <location>
        <begin position="106"/>
        <end position="125"/>
    </location>
</feature>
<dbReference type="AlphaFoldDB" id="A0A8T7LRW0"/>
<evidence type="ECO:0000256" key="2">
    <source>
        <dbReference type="ARBA" id="ARBA00022692"/>
    </source>
</evidence>
<evidence type="ECO:0000313" key="9">
    <source>
        <dbReference type="Proteomes" id="UP001431572"/>
    </source>
</evidence>
<dbReference type="Proteomes" id="UP000521676">
    <property type="component" value="Unassembled WGS sequence"/>
</dbReference>